<dbReference type="Pfam" id="PF06985">
    <property type="entry name" value="HET"/>
    <property type="match status" value="1"/>
</dbReference>
<reference evidence="2" key="1">
    <citation type="submission" date="2020-11" db="EMBL/GenBank/DDBJ databases">
        <authorList>
            <consortium name="DOE Joint Genome Institute"/>
            <person name="Ahrendt S."/>
            <person name="Riley R."/>
            <person name="Andreopoulos W."/>
            <person name="Labutti K."/>
            <person name="Pangilinan J."/>
            <person name="Ruiz-Duenas F.J."/>
            <person name="Barrasa J.M."/>
            <person name="Sanchez-Garcia M."/>
            <person name="Camarero S."/>
            <person name="Miyauchi S."/>
            <person name="Serrano A."/>
            <person name="Linde D."/>
            <person name="Babiker R."/>
            <person name="Drula E."/>
            <person name="Ayuso-Fernandez I."/>
            <person name="Pacheco R."/>
            <person name="Padilla G."/>
            <person name="Ferreira P."/>
            <person name="Barriuso J."/>
            <person name="Kellner H."/>
            <person name="Castanera R."/>
            <person name="Alfaro M."/>
            <person name="Ramirez L."/>
            <person name="Pisabarro A.G."/>
            <person name="Kuo A."/>
            <person name="Tritt A."/>
            <person name="Lipzen A."/>
            <person name="He G."/>
            <person name="Yan M."/>
            <person name="Ng V."/>
            <person name="Cullen D."/>
            <person name="Martin F."/>
            <person name="Rosso M.-N."/>
            <person name="Henrissat B."/>
            <person name="Hibbett D."/>
            <person name="Martinez A.T."/>
            <person name="Grigoriev I.V."/>
        </authorList>
    </citation>
    <scope>NUCLEOTIDE SEQUENCE</scope>
    <source>
        <strain evidence="2">CIRM-BRFM 674</strain>
    </source>
</reference>
<feature type="non-terminal residue" evidence="2">
    <location>
        <position position="252"/>
    </location>
</feature>
<dbReference type="PANTHER" id="PTHR10622:SF12">
    <property type="entry name" value="HET DOMAIN-CONTAINING PROTEIN"/>
    <property type="match status" value="1"/>
</dbReference>
<comment type="caution">
    <text evidence="2">The sequence shown here is derived from an EMBL/GenBank/DDBJ whole genome shotgun (WGS) entry which is preliminary data.</text>
</comment>
<dbReference type="EMBL" id="MU155252">
    <property type="protein sequence ID" value="KAF9477713.1"/>
    <property type="molecule type" value="Genomic_DNA"/>
</dbReference>
<organism evidence="2 3">
    <name type="scientific">Pholiota conissans</name>
    <dbReference type="NCBI Taxonomy" id="109636"/>
    <lineage>
        <taxon>Eukaryota</taxon>
        <taxon>Fungi</taxon>
        <taxon>Dikarya</taxon>
        <taxon>Basidiomycota</taxon>
        <taxon>Agaricomycotina</taxon>
        <taxon>Agaricomycetes</taxon>
        <taxon>Agaricomycetidae</taxon>
        <taxon>Agaricales</taxon>
        <taxon>Agaricineae</taxon>
        <taxon>Strophariaceae</taxon>
        <taxon>Pholiota</taxon>
    </lineage>
</organism>
<evidence type="ECO:0000313" key="3">
    <source>
        <dbReference type="Proteomes" id="UP000807469"/>
    </source>
</evidence>
<evidence type="ECO:0000313" key="2">
    <source>
        <dbReference type="EMBL" id="KAF9477713.1"/>
    </source>
</evidence>
<sequence>MHARYAILSHTWLQKKPEVVYEDAKNPQKWHSIQSGRRSAYRKLEGFCKIARDKHGVSFAWMDTICINKDSTSELEESIRSMYRWYKNSYVCIVYLSHTTSLADMHLDRWFTRGWTLQELLAPSKLKFYNKTWKDLTALLNEKASPPSPNIKSDQMDILQIIHKATGIEPKQLLSFEPGVDQGIASRMIWAAKRSTTRGEDRAYSLMGVFNVSFSIAYGEGTDRAFFRLLEAILSSFNNPLDILNWAGTPCS</sequence>
<dbReference type="AlphaFoldDB" id="A0A9P6CZI9"/>
<keyword evidence="3" id="KW-1185">Reference proteome</keyword>
<evidence type="ECO:0000259" key="1">
    <source>
        <dbReference type="Pfam" id="PF06985"/>
    </source>
</evidence>
<name>A0A9P6CZI9_9AGAR</name>
<feature type="domain" description="Heterokaryon incompatibility" evidence="1">
    <location>
        <begin position="5"/>
        <end position="101"/>
    </location>
</feature>
<dbReference type="Proteomes" id="UP000807469">
    <property type="component" value="Unassembled WGS sequence"/>
</dbReference>
<gene>
    <name evidence="2" type="ORF">BDN70DRAFT_810218</name>
</gene>
<accession>A0A9P6CZI9</accession>
<dbReference type="PANTHER" id="PTHR10622">
    <property type="entry name" value="HET DOMAIN-CONTAINING PROTEIN"/>
    <property type="match status" value="1"/>
</dbReference>
<dbReference type="OrthoDB" id="2654851at2759"/>
<proteinExistence type="predicted"/>
<protein>
    <recommendedName>
        <fullName evidence="1">Heterokaryon incompatibility domain-containing protein</fullName>
    </recommendedName>
</protein>
<dbReference type="InterPro" id="IPR010730">
    <property type="entry name" value="HET"/>
</dbReference>